<evidence type="ECO:0000256" key="18">
    <source>
        <dbReference type="ARBA" id="ARBA00049251"/>
    </source>
</evidence>
<dbReference type="Pfam" id="PF13561">
    <property type="entry name" value="adh_short_C2"/>
    <property type="match status" value="1"/>
</dbReference>
<comment type="catalytic activity">
    <reaction evidence="15">
        <text>(2E)-dodecenoyl-CoA + NADPH + H(+) = dodecanoyl-CoA + NADP(+)</text>
        <dbReference type="Rhea" id="RHEA:44964"/>
        <dbReference type="ChEBI" id="CHEBI:15378"/>
        <dbReference type="ChEBI" id="CHEBI:57330"/>
        <dbReference type="ChEBI" id="CHEBI:57375"/>
        <dbReference type="ChEBI" id="CHEBI:57783"/>
        <dbReference type="ChEBI" id="CHEBI:58349"/>
    </reaction>
    <physiologicalReaction direction="left-to-right" evidence="15">
        <dbReference type="Rhea" id="RHEA:44965"/>
    </physiologicalReaction>
</comment>
<evidence type="ECO:0000256" key="6">
    <source>
        <dbReference type="ARBA" id="ARBA00022857"/>
    </source>
</evidence>
<comment type="function">
    <text evidence="11">Participates in chain elongation of fatty acids. Catalyzes the reduction of trans-2-enoyl-CoAs of varying chain lengths from 6:1 to 16:1, having maximum activity with 10:1 CoA. Has no 2,4-dienoyl-CoA reductase activity.</text>
</comment>
<evidence type="ECO:0000256" key="13">
    <source>
        <dbReference type="ARBA" id="ARBA00038849"/>
    </source>
</evidence>
<keyword evidence="9" id="KW-0576">Peroxisome</keyword>
<comment type="catalytic activity">
    <reaction evidence="18">
        <text>a (2E)-enoyl-CoA + NADPH + H(+) = a 2,3-saturated acyl-CoA + NADP(+)</text>
        <dbReference type="Rhea" id="RHEA:33763"/>
        <dbReference type="ChEBI" id="CHEBI:15378"/>
        <dbReference type="ChEBI" id="CHEBI:57783"/>
        <dbReference type="ChEBI" id="CHEBI:58349"/>
        <dbReference type="ChEBI" id="CHEBI:58856"/>
        <dbReference type="ChEBI" id="CHEBI:65111"/>
        <dbReference type="EC" id="1.3.1.38"/>
    </reaction>
    <physiologicalReaction direction="left-to-right" evidence="18">
        <dbReference type="Rhea" id="RHEA:33764"/>
    </physiologicalReaction>
</comment>
<dbReference type="SUPFAM" id="SSF51735">
    <property type="entry name" value="NAD(P)-binding Rossmann-fold domains"/>
    <property type="match status" value="1"/>
</dbReference>
<keyword evidence="4" id="KW-0597">Phosphoprotein</keyword>
<dbReference type="EMBL" id="JAXARY010000004">
    <property type="protein sequence ID" value="MDX8126925.1"/>
    <property type="molecule type" value="Genomic_DNA"/>
</dbReference>
<evidence type="ECO:0000256" key="4">
    <source>
        <dbReference type="ARBA" id="ARBA00022553"/>
    </source>
</evidence>
<evidence type="ECO:0000256" key="20">
    <source>
        <dbReference type="ARBA" id="ARBA00049559"/>
    </source>
</evidence>
<protein>
    <recommendedName>
        <fullName evidence="14">Peroxisomal trans-2-enoyl-CoA reductase</fullName>
        <ecNumber evidence="13">1.3.1.38</ecNumber>
    </recommendedName>
</protein>
<comment type="catalytic activity">
    <reaction evidence="19">
        <text>(2E)-decenoyl-CoA + NADPH + H(+) = decanoyl-CoA + NADP(+)</text>
        <dbReference type="Rhea" id="RHEA:44960"/>
        <dbReference type="ChEBI" id="CHEBI:15378"/>
        <dbReference type="ChEBI" id="CHEBI:57783"/>
        <dbReference type="ChEBI" id="CHEBI:58349"/>
        <dbReference type="ChEBI" id="CHEBI:61406"/>
        <dbReference type="ChEBI" id="CHEBI:61430"/>
    </reaction>
    <physiologicalReaction direction="left-to-right" evidence="19">
        <dbReference type="Rhea" id="RHEA:44961"/>
    </physiologicalReaction>
</comment>
<evidence type="ECO:0000256" key="9">
    <source>
        <dbReference type="ARBA" id="ARBA00023140"/>
    </source>
</evidence>
<evidence type="ECO:0000313" key="21">
    <source>
        <dbReference type="EMBL" id="MDX8126925.1"/>
    </source>
</evidence>
<comment type="catalytic activity">
    <reaction evidence="17">
        <text>(2E)-hexenoyl-CoA + NADPH + H(+) = hexanoyl-CoA + NADP(+)</text>
        <dbReference type="Rhea" id="RHEA:44956"/>
        <dbReference type="ChEBI" id="CHEBI:15378"/>
        <dbReference type="ChEBI" id="CHEBI:57783"/>
        <dbReference type="ChEBI" id="CHEBI:58349"/>
        <dbReference type="ChEBI" id="CHEBI:62077"/>
        <dbReference type="ChEBI" id="CHEBI:62620"/>
    </reaction>
    <physiologicalReaction direction="left-to-right" evidence="17">
        <dbReference type="Rhea" id="RHEA:44957"/>
    </physiologicalReaction>
</comment>
<evidence type="ECO:0000256" key="8">
    <source>
        <dbReference type="ARBA" id="ARBA00023098"/>
    </source>
</evidence>
<evidence type="ECO:0000256" key="14">
    <source>
        <dbReference type="ARBA" id="ARBA00041063"/>
    </source>
</evidence>
<evidence type="ECO:0000256" key="11">
    <source>
        <dbReference type="ARBA" id="ARBA00037124"/>
    </source>
</evidence>
<evidence type="ECO:0000256" key="5">
    <source>
        <dbReference type="ARBA" id="ARBA00022832"/>
    </source>
</evidence>
<evidence type="ECO:0000256" key="17">
    <source>
        <dbReference type="ARBA" id="ARBA00049108"/>
    </source>
</evidence>
<keyword evidence="22" id="KW-1185">Reference proteome</keyword>
<dbReference type="PANTHER" id="PTHR24317:SF7">
    <property type="entry name" value="PEROXISOMAL TRANS-2-ENOYL-COA REDUCTASE"/>
    <property type="match status" value="1"/>
</dbReference>
<dbReference type="InterPro" id="IPR036291">
    <property type="entry name" value="NAD(P)-bd_dom_sf"/>
</dbReference>
<evidence type="ECO:0000256" key="1">
    <source>
        <dbReference type="ARBA" id="ARBA00004275"/>
    </source>
</evidence>
<sequence>MSEQSPGTINVEDGFCGNAKRQMPEVFQSYLNKNPFGRMGTAEEVANIAIFLCSLAASFVTGANIHVDGTLSSRVNY</sequence>
<evidence type="ECO:0000256" key="10">
    <source>
        <dbReference type="ARBA" id="ARBA00023160"/>
    </source>
</evidence>
<reference evidence="21 22" key="1">
    <citation type="submission" date="2023-11" db="EMBL/GenBank/DDBJ databases">
        <authorList>
            <person name="Ouyang M.-Y."/>
        </authorList>
    </citation>
    <scope>NUCLEOTIDE SEQUENCE [LARGE SCALE GENOMIC DNA]</scope>
    <source>
        <strain evidence="21 22">OY6</strain>
    </source>
</reference>
<dbReference type="PANTHER" id="PTHR24317">
    <property type="entry name" value="PEROXISOMAL TRANS-2-ENOYL-COA REDUCTASE"/>
    <property type="match status" value="1"/>
</dbReference>
<proteinExistence type="predicted"/>
<name>A0ABU4UDL4_9GAMM</name>
<dbReference type="InterPro" id="IPR052388">
    <property type="entry name" value="Peroxisomal_t2-enoyl-CoA_red"/>
</dbReference>
<keyword evidence="10" id="KW-0275">Fatty acid biosynthesis</keyword>
<evidence type="ECO:0000256" key="3">
    <source>
        <dbReference type="ARBA" id="ARBA00022516"/>
    </source>
</evidence>
<keyword evidence="3" id="KW-0444">Lipid biosynthesis</keyword>
<dbReference type="RefSeq" id="WP_319960981.1">
    <property type="nucleotide sequence ID" value="NZ_JAXARY010000004.1"/>
</dbReference>
<evidence type="ECO:0000256" key="16">
    <source>
        <dbReference type="ARBA" id="ARBA00048686"/>
    </source>
</evidence>
<comment type="catalytic activity">
    <reaction evidence="20">
        <text>(2E)-octenoyl-CoA + NADPH + H(+) = octanoyl-CoA + NADP(+)</text>
        <dbReference type="Rhea" id="RHEA:44952"/>
        <dbReference type="ChEBI" id="CHEBI:15378"/>
        <dbReference type="ChEBI" id="CHEBI:57386"/>
        <dbReference type="ChEBI" id="CHEBI:57783"/>
        <dbReference type="ChEBI" id="CHEBI:58349"/>
        <dbReference type="ChEBI" id="CHEBI:62242"/>
    </reaction>
    <physiologicalReaction direction="left-to-right" evidence="20">
        <dbReference type="Rhea" id="RHEA:44953"/>
    </physiologicalReaction>
</comment>
<keyword evidence="6" id="KW-0521">NADP</keyword>
<evidence type="ECO:0000256" key="12">
    <source>
        <dbReference type="ARBA" id="ARBA00038622"/>
    </source>
</evidence>
<dbReference type="Gene3D" id="3.40.50.720">
    <property type="entry name" value="NAD(P)-binding Rossmann-like Domain"/>
    <property type="match status" value="1"/>
</dbReference>
<keyword evidence="7" id="KW-0560">Oxidoreductase</keyword>
<dbReference type="EC" id="1.3.1.38" evidence="13"/>
<comment type="subunit">
    <text evidence="12">Interacts with PEX5, probably required to target it into peroxisomes.</text>
</comment>
<comment type="catalytic activity">
    <reaction evidence="16">
        <text>(2E)-tetradecenoyl-CoA + NADPH + H(+) = tetradecanoyl-CoA + NADP(+)</text>
        <dbReference type="Rhea" id="RHEA:44968"/>
        <dbReference type="ChEBI" id="CHEBI:15378"/>
        <dbReference type="ChEBI" id="CHEBI:57385"/>
        <dbReference type="ChEBI" id="CHEBI:57783"/>
        <dbReference type="ChEBI" id="CHEBI:58349"/>
        <dbReference type="ChEBI" id="CHEBI:61405"/>
    </reaction>
    <physiologicalReaction direction="left-to-right" evidence="16">
        <dbReference type="Rhea" id="RHEA:44969"/>
    </physiologicalReaction>
</comment>
<comment type="caution">
    <text evidence="21">The sequence shown here is derived from an EMBL/GenBank/DDBJ whole genome shotgun (WGS) entry which is preliminary data.</text>
</comment>
<organism evidence="21 22">
    <name type="scientific">Methylomonas defluvii</name>
    <dbReference type="NCBI Taxonomy" id="3045149"/>
    <lineage>
        <taxon>Bacteria</taxon>
        <taxon>Pseudomonadati</taxon>
        <taxon>Pseudomonadota</taxon>
        <taxon>Gammaproteobacteria</taxon>
        <taxon>Methylococcales</taxon>
        <taxon>Methylococcaceae</taxon>
        <taxon>Methylomonas</taxon>
    </lineage>
</organism>
<comment type="subcellular location">
    <subcellularLocation>
        <location evidence="1">Peroxisome</location>
    </subcellularLocation>
</comment>
<gene>
    <name evidence="21" type="ORF">QLH52_06505</name>
</gene>
<dbReference type="InterPro" id="IPR002347">
    <property type="entry name" value="SDR_fam"/>
</dbReference>
<evidence type="ECO:0000256" key="15">
    <source>
        <dbReference type="ARBA" id="ARBA00047570"/>
    </source>
</evidence>
<comment type="pathway">
    <text evidence="2">Lipid metabolism.</text>
</comment>
<keyword evidence="5" id="KW-0276">Fatty acid metabolism</keyword>
<evidence type="ECO:0000256" key="2">
    <source>
        <dbReference type="ARBA" id="ARBA00005189"/>
    </source>
</evidence>
<keyword evidence="8" id="KW-0443">Lipid metabolism</keyword>
<evidence type="ECO:0000256" key="19">
    <source>
        <dbReference type="ARBA" id="ARBA00049386"/>
    </source>
</evidence>
<evidence type="ECO:0000313" key="22">
    <source>
        <dbReference type="Proteomes" id="UP001284537"/>
    </source>
</evidence>
<accession>A0ABU4UDL4</accession>
<dbReference type="Proteomes" id="UP001284537">
    <property type="component" value="Unassembled WGS sequence"/>
</dbReference>
<evidence type="ECO:0000256" key="7">
    <source>
        <dbReference type="ARBA" id="ARBA00023002"/>
    </source>
</evidence>